<evidence type="ECO:0000256" key="2">
    <source>
        <dbReference type="HAMAP-Rule" id="MF_00296"/>
    </source>
</evidence>
<feature type="active site" description="Nucleophile" evidence="2 3">
    <location>
        <position position="135"/>
    </location>
</feature>
<dbReference type="GO" id="GO:0009092">
    <property type="term" value="P:homoserine metabolic process"/>
    <property type="evidence" value="ECO:0007669"/>
    <property type="project" value="TreeGrafter"/>
</dbReference>
<keyword evidence="2" id="KW-0963">Cytoplasm</keyword>
<keyword evidence="2" id="KW-0486">Methionine biosynthesis</keyword>
<dbReference type="HAMAP" id="MF_00296">
    <property type="entry name" value="MetX_acyltransf"/>
    <property type="match status" value="1"/>
</dbReference>
<feature type="domain" description="AB hydrolase-1" evidence="4">
    <location>
        <begin position="33"/>
        <end position="331"/>
    </location>
</feature>
<reference evidence="5 6" key="1">
    <citation type="submission" date="2016-11" db="EMBL/GenBank/DDBJ databases">
        <title>Comparative genomics of Acidibacillus ferroxidans species.</title>
        <authorList>
            <person name="Oliveira G."/>
            <person name="Nunes G."/>
            <person name="Oliveira R."/>
            <person name="Araujo F."/>
            <person name="Salim A."/>
            <person name="Scholte L."/>
            <person name="Morais D."/>
            <person name="Nancucheo I."/>
            <person name="Johnson D.B."/>
            <person name="Grail B."/>
            <person name="Bittencourt J."/>
            <person name="Valadares R."/>
        </authorList>
    </citation>
    <scope>NUCLEOTIDE SEQUENCE [LARGE SCALE GENOMIC DNA]</scope>
    <source>
        <strain evidence="5 6">Y002</strain>
    </source>
</reference>
<dbReference type="OrthoDB" id="9800754at2"/>
<accession>A0A2U3DCL9</accession>
<sequence>MRLEHYETERGERLDQVEIAYETCGTMNANGTNVVLICHALTGDAHAADSKSRQGWWGPLIGPGRAIDTNRYFVVSSNVLGGCAGTTGPASLIPGTDRVYGSKFPLITIRDMVHVQYYLLRQLGVRKLHAVLGGSMGGMQALEWPLLYPNDVARAVVIAANPAFSAMGLAYNEVMRCAIQSDSNYLSGEYAAVSRFPEDGMRIARMIGMITYRTAQLFEQRFGRQFSSEQPLDAEVARYLRYQGDKFVARFDAESYLTLLRAMDLHDIGEGRGGMRAALQQIKADLLWIGIRDDLLYPPTEIRQAVELARTCRVSATYAEIDSVYGHDAFLLEFEQLSELIAPFLAVTNLDEQAL</sequence>
<dbReference type="UniPathway" id="UPA00051">
    <property type="reaction ID" value="UER00074"/>
</dbReference>
<dbReference type="InterPro" id="IPR000073">
    <property type="entry name" value="AB_hydrolase_1"/>
</dbReference>
<comment type="function">
    <text evidence="2">Transfers an acetyl group from acetyl-CoA to L-homoserine, forming acetyl-L-homoserine.</text>
</comment>
<dbReference type="Proteomes" id="UP000245380">
    <property type="component" value="Unassembled WGS sequence"/>
</dbReference>
<protein>
    <recommendedName>
        <fullName evidence="2">Homoserine O-acetyltransferase</fullName>
        <shortName evidence="2">HAT</shortName>
        <ecNumber evidence="2">2.3.1.31</ecNumber>
    </recommendedName>
    <alternativeName>
        <fullName evidence="2">Homoserine transacetylase</fullName>
        <shortName evidence="2">HTA</shortName>
    </alternativeName>
</protein>
<comment type="caution">
    <text evidence="5">The sequence shown here is derived from an EMBL/GenBank/DDBJ whole genome shotgun (WGS) entry which is preliminary data.</text>
</comment>
<comment type="subunit">
    <text evidence="2">Homodimer.</text>
</comment>
<keyword evidence="2" id="KW-0012">Acyltransferase</keyword>
<dbReference type="Gene3D" id="3.40.50.1820">
    <property type="entry name" value="alpha/beta hydrolase"/>
    <property type="match status" value="1"/>
</dbReference>
<evidence type="ECO:0000259" key="4">
    <source>
        <dbReference type="Pfam" id="PF00561"/>
    </source>
</evidence>
<dbReference type="EMBL" id="MPDK01000002">
    <property type="protein sequence ID" value="PWI59018.1"/>
    <property type="molecule type" value="Genomic_DNA"/>
</dbReference>
<dbReference type="GO" id="GO:0009086">
    <property type="term" value="P:methionine biosynthetic process"/>
    <property type="evidence" value="ECO:0007669"/>
    <property type="project" value="UniProtKB-UniRule"/>
</dbReference>
<dbReference type="InterPro" id="IPR008220">
    <property type="entry name" value="HAT_MetX-like"/>
</dbReference>
<feature type="binding site" evidence="2">
    <location>
        <position position="205"/>
    </location>
    <ligand>
        <name>substrate</name>
    </ligand>
</feature>
<evidence type="ECO:0000256" key="1">
    <source>
        <dbReference type="ARBA" id="ARBA00022679"/>
    </source>
</evidence>
<feature type="active site" evidence="2 3">
    <location>
        <position position="294"/>
    </location>
</feature>
<dbReference type="NCBIfam" id="TIGR01392">
    <property type="entry name" value="homoserO_Ac_trn"/>
    <property type="match status" value="1"/>
</dbReference>
<feature type="binding site" evidence="2">
    <location>
        <position position="328"/>
    </location>
    <ligand>
        <name>substrate</name>
    </ligand>
</feature>
<dbReference type="Pfam" id="PF00561">
    <property type="entry name" value="Abhydrolase_1"/>
    <property type="match status" value="1"/>
</dbReference>
<dbReference type="GO" id="GO:0004414">
    <property type="term" value="F:homoserine O-acetyltransferase activity"/>
    <property type="evidence" value="ECO:0007669"/>
    <property type="project" value="UniProtKB-UniRule"/>
</dbReference>
<keyword evidence="2" id="KW-0028">Amino-acid biosynthesis</keyword>
<comment type="similarity">
    <text evidence="2">Belongs to the AB hydrolase superfamily. MetX family.</text>
</comment>
<dbReference type="InterPro" id="IPR029058">
    <property type="entry name" value="AB_hydrolase_fold"/>
</dbReference>
<organism evidence="5 6">
    <name type="scientific">Sulfoacidibacillus thermotolerans</name>
    <name type="common">Acidibacillus sulfuroxidans</name>
    <dbReference type="NCBI Taxonomy" id="1765684"/>
    <lineage>
        <taxon>Bacteria</taxon>
        <taxon>Bacillati</taxon>
        <taxon>Bacillota</taxon>
        <taxon>Bacilli</taxon>
        <taxon>Bacillales</taxon>
        <taxon>Alicyclobacillaceae</taxon>
        <taxon>Sulfoacidibacillus</taxon>
    </lineage>
</organism>
<dbReference type="PIRSF" id="PIRSF000443">
    <property type="entry name" value="Homoser_Ac_trans"/>
    <property type="match status" value="1"/>
</dbReference>
<keyword evidence="1 2" id="KW-0808">Transferase</keyword>
<evidence type="ECO:0000256" key="3">
    <source>
        <dbReference type="PIRSR" id="PIRSR000443-1"/>
    </source>
</evidence>
<comment type="caution">
    <text evidence="2">Lacks conserved residue(s) required for the propagation of feature annotation.</text>
</comment>
<gene>
    <name evidence="2" type="primary">metXA</name>
    <name evidence="5" type="ORF">BM613_02010</name>
</gene>
<keyword evidence="6" id="KW-1185">Reference proteome</keyword>
<feature type="active site" evidence="2 3">
    <location>
        <position position="327"/>
    </location>
</feature>
<dbReference type="PANTHER" id="PTHR32268:SF11">
    <property type="entry name" value="HOMOSERINE O-ACETYLTRANSFERASE"/>
    <property type="match status" value="1"/>
</dbReference>
<comment type="pathway">
    <text evidence="2">Amino-acid biosynthesis; L-methionine biosynthesis via de novo pathway; O-acetyl-L-homoserine from L-homoserine: step 1/1.</text>
</comment>
<evidence type="ECO:0000313" key="5">
    <source>
        <dbReference type="EMBL" id="PWI59018.1"/>
    </source>
</evidence>
<name>A0A2U3DCL9_SULT2</name>
<dbReference type="NCBIfam" id="NF001209">
    <property type="entry name" value="PRK00175.1"/>
    <property type="match status" value="1"/>
</dbReference>
<dbReference type="PANTHER" id="PTHR32268">
    <property type="entry name" value="HOMOSERINE O-ACETYLTRANSFERASE"/>
    <property type="match status" value="1"/>
</dbReference>
<dbReference type="EC" id="2.3.1.31" evidence="2"/>
<dbReference type="GO" id="GO:0005737">
    <property type="term" value="C:cytoplasm"/>
    <property type="evidence" value="ECO:0007669"/>
    <property type="project" value="UniProtKB-SubCell"/>
</dbReference>
<evidence type="ECO:0000313" key="6">
    <source>
        <dbReference type="Proteomes" id="UP000245380"/>
    </source>
</evidence>
<proteinExistence type="inferred from homology"/>
<comment type="subcellular location">
    <subcellularLocation>
        <location evidence="2">Cytoplasm</location>
    </subcellularLocation>
</comment>
<dbReference type="SUPFAM" id="SSF53474">
    <property type="entry name" value="alpha/beta-Hydrolases"/>
    <property type="match status" value="1"/>
</dbReference>
<dbReference type="AlphaFoldDB" id="A0A2U3DCL9"/>
<comment type="catalytic activity">
    <reaction evidence="2">
        <text>L-homoserine + acetyl-CoA = O-acetyl-L-homoserine + CoA</text>
        <dbReference type="Rhea" id="RHEA:13701"/>
        <dbReference type="ChEBI" id="CHEBI:57287"/>
        <dbReference type="ChEBI" id="CHEBI:57288"/>
        <dbReference type="ChEBI" id="CHEBI:57476"/>
        <dbReference type="ChEBI" id="CHEBI:57716"/>
        <dbReference type="EC" id="2.3.1.31"/>
    </reaction>
</comment>